<organism evidence="5 6">
    <name type="scientific">Penicillium cf. viridicatum</name>
    <dbReference type="NCBI Taxonomy" id="2972119"/>
    <lineage>
        <taxon>Eukaryota</taxon>
        <taxon>Fungi</taxon>
        <taxon>Dikarya</taxon>
        <taxon>Ascomycota</taxon>
        <taxon>Pezizomycotina</taxon>
        <taxon>Eurotiomycetes</taxon>
        <taxon>Eurotiomycetidae</taxon>
        <taxon>Eurotiales</taxon>
        <taxon>Aspergillaceae</taxon>
        <taxon>Penicillium</taxon>
    </lineage>
</organism>
<evidence type="ECO:0000256" key="4">
    <source>
        <dbReference type="ARBA" id="ARBA00023136"/>
    </source>
</evidence>
<proteinExistence type="predicted"/>
<reference evidence="5" key="1">
    <citation type="submission" date="2022-11" db="EMBL/GenBank/DDBJ databases">
        <authorList>
            <person name="Petersen C."/>
        </authorList>
    </citation>
    <scope>NUCLEOTIDE SEQUENCE</scope>
    <source>
        <strain evidence="5">IBT 20477</strain>
    </source>
</reference>
<dbReference type="GO" id="GO:0016020">
    <property type="term" value="C:membrane"/>
    <property type="evidence" value="ECO:0007669"/>
    <property type="project" value="UniProtKB-SubCell"/>
</dbReference>
<accession>A0A9W9SZA7</accession>
<dbReference type="AlphaFoldDB" id="A0A9W9SZA7"/>
<dbReference type="Pfam" id="PF00854">
    <property type="entry name" value="PTR2"/>
    <property type="match status" value="1"/>
</dbReference>
<dbReference type="InterPro" id="IPR000109">
    <property type="entry name" value="POT_fam"/>
</dbReference>
<dbReference type="InterPro" id="IPR036259">
    <property type="entry name" value="MFS_trans_sf"/>
</dbReference>
<keyword evidence="2" id="KW-0812">Transmembrane</keyword>
<comment type="subcellular location">
    <subcellularLocation>
        <location evidence="1">Membrane</location>
        <topology evidence="1">Multi-pass membrane protein</topology>
    </subcellularLocation>
</comment>
<keyword evidence="6" id="KW-1185">Reference proteome</keyword>
<gene>
    <name evidence="5" type="ORF">N7449_005616</name>
</gene>
<keyword evidence="3" id="KW-1133">Transmembrane helix</keyword>
<dbReference type="OrthoDB" id="8904098at2759"/>
<name>A0A9W9SZA7_9EURO</name>
<evidence type="ECO:0000313" key="5">
    <source>
        <dbReference type="EMBL" id="KAJ5203537.1"/>
    </source>
</evidence>
<evidence type="ECO:0000256" key="1">
    <source>
        <dbReference type="ARBA" id="ARBA00004141"/>
    </source>
</evidence>
<dbReference type="Gene3D" id="1.20.1250.20">
    <property type="entry name" value="MFS general substrate transporter like domains"/>
    <property type="match status" value="1"/>
</dbReference>
<protein>
    <submittedName>
        <fullName evidence="5">Uncharacterized protein</fullName>
    </submittedName>
</protein>
<comment type="caution">
    <text evidence="5">The sequence shown here is derived from an EMBL/GenBank/DDBJ whole genome shotgun (WGS) entry which is preliminary data.</text>
</comment>
<dbReference type="Proteomes" id="UP001150942">
    <property type="component" value="Unassembled WGS sequence"/>
</dbReference>
<evidence type="ECO:0000256" key="3">
    <source>
        <dbReference type="ARBA" id="ARBA00022989"/>
    </source>
</evidence>
<dbReference type="EMBL" id="JAPQKQ010000003">
    <property type="protein sequence ID" value="KAJ5203537.1"/>
    <property type="molecule type" value="Genomic_DNA"/>
</dbReference>
<dbReference type="GO" id="GO:0022857">
    <property type="term" value="F:transmembrane transporter activity"/>
    <property type="evidence" value="ECO:0007669"/>
    <property type="project" value="InterPro"/>
</dbReference>
<keyword evidence="4" id="KW-0472">Membrane</keyword>
<reference evidence="5" key="2">
    <citation type="journal article" date="2023" name="IMA Fungus">
        <title>Comparative genomic study of the Penicillium genus elucidates a diverse pangenome and 15 lateral gene transfer events.</title>
        <authorList>
            <person name="Petersen C."/>
            <person name="Sorensen T."/>
            <person name="Nielsen M.R."/>
            <person name="Sondergaard T.E."/>
            <person name="Sorensen J.L."/>
            <person name="Fitzpatrick D.A."/>
            <person name="Frisvad J.C."/>
            <person name="Nielsen K.L."/>
        </authorList>
    </citation>
    <scope>NUCLEOTIDE SEQUENCE</scope>
    <source>
        <strain evidence="5">IBT 20477</strain>
    </source>
</reference>
<evidence type="ECO:0000313" key="6">
    <source>
        <dbReference type="Proteomes" id="UP001150942"/>
    </source>
</evidence>
<sequence length="92" mass="9894">MANTYSSFEAIGATALFATSLPVAIHEGAALAGVITACILLAVGSGAFKTAVVPFIADQYDETEFRIKTQKGGKRVVTSRELTMTYFYNVFY</sequence>
<evidence type="ECO:0000256" key="2">
    <source>
        <dbReference type="ARBA" id="ARBA00022692"/>
    </source>
</evidence>